<feature type="region of interest" description="Disordered" evidence="1">
    <location>
        <begin position="1"/>
        <end position="21"/>
    </location>
</feature>
<proteinExistence type="predicted"/>
<reference evidence="2 3" key="1">
    <citation type="journal article" date="2019" name="Genome Biol. Evol.">
        <title>Insights into the evolution of the New World diploid cottons (Gossypium, subgenus Houzingenia) based on genome sequencing.</title>
        <authorList>
            <person name="Grover C.E."/>
            <person name="Arick M.A. 2nd"/>
            <person name="Thrash A."/>
            <person name="Conover J.L."/>
            <person name="Sanders W.S."/>
            <person name="Peterson D.G."/>
            <person name="Frelichowski J.E."/>
            <person name="Scheffler J.A."/>
            <person name="Scheffler B.E."/>
            <person name="Wendel J.F."/>
        </authorList>
    </citation>
    <scope>NUCLEOTIDE SEQUENCE [LARGE SCALE GENOMIC DNA]</scope>
    <source>
        <strain evidence="2">5</strain>
        <tissue evidence="2">Leaf</tissue>
    </source>
</reference>
<keyword evidence="3" id="KW-1185">Reference proteome</keyword>
<evidence type="ECO:0000313" key="2">
    <source>
        <dbReference type="EMBL" id="MBA0737801.1"/>
    </source>
</evidence>
<name>A0A7J9BNN7_GOSGO</name>
<dbReference type="AlphaFoldDB" id="A0A7J9BNN7"/>
<dbReference type="Proteomes" id="UP000593579">
    <property type="component" value="Unassembled WGS sequence"/>
</dbReference>
<protein>
    <submittedName>
        <fullName evidence="2">Uncharacterized protein</fullName>
    </submittedName>
</protein>
<comment type="caution">
    <text evidence="2">The sequence shown here is derived from an EMBL/GenBank/DDBJ whole genome shotgun (WGS) entry which is preliminary data.</text>
</comment>
<evidence type="ECO:0000256" key="1">
    <source>
        <dbReference type="SAM" id="MobiDB-lite"/>
    </source>
</evidence>
<dbReference type="EMBL" id="JABEZY010000005">
    <property type="protein sequence ID" value="MBA0737801.1"/>
    <property type="molecule type" value="Genomic_DNA"/>
</dbReference>
<feature type="non-terminal residue" evidence="2">
    <location>
        <position position="39"/>
    </location>
</feature>
<organism evidence="2 3">
    <name type="scientific">Gossypium gossypioides</name>
    <name type="common">Mexican cotton</name>
    <name type="synonym">Selera gossypioides</name>
    <dbReference type="NCBI Taxonomy" id="34282"/>
    <lineage>
        <taxon>Eukaryota</taxon>
        <taxon>Viridiplantae</taxon>
        <taxon>Streptophyta</taxon>
        <taxon>Embryophyta</taxon>
        <taxon>Tracheophyta</taxon>
        <taxon>Spermatophyta</taxon>
        <taxon>Magnoliopsida</taxon>
        <taxon>eudicotyledons</taxon>
        <taxon>Gunneridae</taxon>
        <taxon>Pentapetalae</taxon>
        <taxon>rosids</taxon>
        <taxon>malvids</taxon>
        <taxon>Malvales</taxon>
        <taxon>Malvaceae</taxon>
        <taxon>Malvoideae</taxon>
        <taxon>Gossypium</taxon>
    </lineage>
</organism>
<sequence>MKDKDSYEIVENEDEMPHESSISVIERNDAGEATKIKHF</sequence>
<accession>A0A7J9BNN7</accession>
<gene>
    <name evidence="2" type="ORF">Gogos_011243</name>
</gene>
<evidence type="ECO:0000313" key="3">
    <source>
        <dbReference type="Proteomes" id="UP000593579"/>
    </source>
</evidence>